<evidence type="ECO:0000313" key="3">
    <source>
        <dbReference type="Proteomes" id="UP001266305"/>
    </source>
</evidence>
<proteinExistence type="predicted"/>
<feature type="compositionally biased region" description="Pro residues" evidence="1">
    <location>
        <begin position="210"/>
        <end position="224"/>
    </location>
</feature>
<organism evidence="2 3">
    <name type="scientific">Saguinus oedipus</name>
    <name type="common">Cotton-top tamarin</name>
    <name type="synonym">Oedipomidas oedipus</name>
    <dbReference type="NCBI Taxonomy" id="9490"/>
    <lineage>
        <taxon>Eukaryota</taxon>
        <taxon>Metazoa</taxon>
        <taxon>Chordata</taxon>
        <taxon>Craniata</taxon>
        <taxon>Vertebrata</taxon>
        <taxon>Euteleostomi</taxon>
        <taxon>Mammalia</taxon>
        <taxon>Eutheria</taxon>
        <taxon>Euarchontoglires</taxon>
        <taxon>Primates</taxon>
        <taxon>Haplorrhini</taxon>
        <taxon>Platyrrhini</taxon>
        <taxon>Cebidae</taxon>
        <taxon>Callitrichinae</taxon>
        <taxon>Saguinus</taxon>
    </lineage>
</organism>
<name>A0ABQ9TMY8_SAGOE</name>
<sequence>MWQFLQPLGSSPRRNHVGFSYSMGPGLHVFHVVRSLSGFTPQDGQVDTDGVSSNVLFSGTDGRLFETKERPSARPGNLTLYLTEAHTGGELETRRRTRLPDQCLHCSPATGPAPARAPPVLQAQEDIWAFCLLGVCLVNKDGSQNTHGGLPLLASYRCGPIREHRTIIRDGWSARSHDVFHLVILFPAVPFIEVTGQSESPHQALRAPGPEAPPSSLPSPCPEV</sequence>
<accession>A0ABQ9TMY8</accession>
<feature type="region of interest" description="Disordered" evidence="1">
    <location>
        <begin position="199"/>
        <end position="224"/>
    </location>
</feature>
<comment type="caution">
    <text evidence="2">The sequence shown here is derived from an EMBL/GenBank/DDBJ whole genome shotgun (WGS) entry which is preliminary data.</text>
</comment>
<evidence type="ECO:0000256" key="1">
    <source>
        <dbReference type="SAM" id="MobiDB-lite"/>
    </source>
</evidence>
<protein>
    <submittedName>
        <fullName evidence="2">Uncharacterized protein</fullName>
    </submittedName>
</protein>
<dbReference type="Proteomes" id="UP001266305">
    <property type="component" value="Unassembled WGS sequence"/>
</dbReference>
<gene>
    <name evidence="2" type="ORF">P7K49_035523</name>
</gene>
<evidence type="ECO:0000313" key="2">
    <source>
        <dbReference type="EMBL" id="KAK2086098.1"/>
    </source>
</evidence>
<keyword evidence="3" id="KW-1185">Reference proteome</keyword>
<reference evidence="2 3" key="1">
    <citation type="submission" date="2023-05" db="EMBL/GenBank/DDBJ databases">
        <title>B98-5 Cell Line De Novo Hybrid Assembly: An Optical Mapping Approach.</title>
        <authorList>
            <person name="Kananen K."/>
            <person name="Auerbach J.A."/>
            <person name="Kautto E."/>
            <person name="Blachly J.S."/>
        </authorList>
    </citation>
    <scope>NUCLEOTIDE SEQUENCE [LARGE SCALE GENOMIC DNA]</scope>
    <source>
        <strain evidence="2">B95-8</strain>
        <tissue evidence="2">Cell line</tissue>
    </source>
</reference>
<dbReference type="EMBL" id="JASSZA010000020">
    <property type="protein sequence ID" value="KAK2086098.1"/>
    <property type="molecule type" value="Genomic_DNA"/>
</dbReference>